<accession>A0A3E1F089</accession>
<keyword evidence="1" id="KW-0812">Transmembrane</keyword>
<proteinExistence type="predicted"/>
<feature type="transmembrane region" description="Helical" evidence="1">
    <location>
        <begin position="83"/>
        <end position="100"/>
    </location>
</feature>
<gene>
    <name evidence="2" type="ORF">DXU93_05225</name>
</gene>
<organism evidence="2 3">
    <name type="scientific">Brumimicrobium aurantiacum</name>
    <dbReference type="NCBI Taxonomy" id="1737063"/>
    <lineage>
        <taxon>Bacteria</taxon>
        <taxon>Pseudomonadati</taxon>
        <taxon>Bacteroidota</taxon>
        <taxon>Flavobacteriia</taxon>
        <taxon>Flavobacteriales</taxon>
        <taxon>Crocinitomicaceae</taxon>
        <taxon>Brumimicrobium</taxon>
    </lineage>
</organism>
<dbReference type="AlphaFoldDB" id="A0A3E1F089"/>
<evidence type="ECO:0000313" key="2">
    <source>
        <dbReference type="EMBL" id="RFC55224.1"/>
    </source>
</evidence>
<evidence type="ECO:0000313" key="3">
    <source>
        <dbReference type="Proteomes" id="UP000257127"/>
    </source>
</evidence>
<name>A0A3E1F089_9FLAO</name>
<keyword evidence="1" id="KW-0472">Membrane</keyword>
<keyword evidence="3" id="KW-1185">Reference proteome</keyword>
<dbReference type="Proteomes" id="UP000257127">
    <property type="component" value="Unassembled WGS sequence"/>
</dbReference>
<feature type="transmembrane region" description="Helical" evidence="1">
    <location>
        <begin position="57"/>
        <end position="77"/>
    </location>
</feature>
<sequence length="122" mass="13829">MISLGYEIGLSEITSYFGVFEMLLIYITVIGTISIPVFLIILILFHYLKLKIVEVEIARIVIIGVTILGIFLTLFILVKKLPLDIFIPFSIAAIISGMLIKLKRNVNQEDIPNQSRFTQNED</sequence>
<feature type="transmembrane region" description="Helical" evidence="1">
    <location>
        <begin position="23"/>
        <end position="45"/>
    </location>
</feature>
<evidence type="ECO:0000256" key="1">
    <source>
        <dbReference type="SAM" id="Phobius"/>
    </source>
</evidence>
<protein>
    <submittedName>
        <fullName evidence="2">Uncharacterized protein</fullName>
    </submittedName>
</protein>
<dbReference type="EMBL" id="QURB01000002">
    <property type="protein sequence ID" value="RFC55224.1"/>
    <property type="molecule type" value="Genomic_DNA"/>
</dbReference>
<keyword evidence="1" id="KW-1133">Transmembrane helix</keyword>
<reference evidence="2 3" key="1">
    <citation type="submission" date="2018-08" db="EMBL/GenBank/DDBJ databases">
        <title>The draft genome squence of Brumimicrobium sp. N62.</title>
        <authorList>
            <person name="Du Z.-J."/>
            <person name="Luo H.-R."/>
        </authorList>
    </citation>
    <scope>NUCLEOTIDE SEQUENCE [LARGE SCALE GENOMIC DNA]</scope>
    <source>
        <strain evidence="2 3">N62</strain>
    </source>
</reference>
<comment type="caution">
    <text evidence="2">The sequence shown here is derived from an EMBL/GenBank/DDBJ whole genome shotgun (WGS) entry which is preliminary data.</text>
</comment>